<dbReference type="RefSeq" id="WP_386409185.1">
    <property type="nucleotide sequence ID" value="NZ_JBHTJH010000017.1"/>
</dbReference>
<dbReference type="PRINTS" id="PR00081">
    <property type="entry name" value="GDHRDH"/>
</dbReference>
<dbReference type="Gene3D" id="3.40.50.720">
    <property type="entry name" value="NAD(P)-binding Rossmann-like Domain"/>
    <property type="match status" value="1"/>
</dbReference>
<accession>A0ABW3CZR8</accession>
<evidence type="ECO:0000313" key="5">
    <source>
        <dbReference type="Proteomes" id="UP001596978"/>
    </source>
</evidence>
<dbReference type="PANTHER" id="PTHR42901:SF1">
    <property type="entry name" value="ALCOHOL DEHYDROGENASE"/>
    <property type="match status" value="1"/>
</dbReference>
<comment type="similarity">
    <text evidence="1 3">Belongs to the short-chain dehydrogenases/reductases (SDR) family.</text>
</comment>
<keyword evidence="2" id="KW-0560">Oxidoreductase</keyword>
<reference evidence="5" key="1">
    <citation type="journal article" date="2019" name="Int. J. Syst. Evol. Microbiol.">
        <title>The Global Catalogue of Microorganisms (GCM) 10K type strain sequencing project: providing services to taxonomists for standard genome sequencing and annotation.</title>
        <authorList>
            <consortium name="The Broad Institute Genomics Platform"/>
            <consortium name="The Broad Institute Genome Sequencing Center for Infectious Disease"/>
            <person name="Wu L."/>
            <person name="Ma J."/>
        </authorList>
    </citation>
    <scope>NUCLEOTIDE SEQUENCE [LARGE SCALE GENOMIC DNA]</scope>
    <source>
        <strain evidence="5">CCUG 62952</strain>
    </source>
</reference>
<dbReference type="Proteomes" id="UP001596978">
    <property type="component" value="Unassembled WGS sequence"/>
</dbReference>
<evidence type="ECO:0000256" key="1">
    <source>
        <dbReference type="ARBA" id="ARBA00006484"/>
    </source>
</evidence>
<dbReference type="SUPFAM" id="SSF51735">
    <property type="entry name" value="NAD(P)-binding Rossmann-fold domains"/>
    <property type="match status" value="1"/>
</dbReference>
<evidence type="ECO:0000313" key="4">
    <source>
        <dbReference type="EMBL" id="MFD0863286.1"/>
    </source>
</evidence>
<dbReference type="PRINTS" id="PR00080">
    <property type="entry name" value="SDRFAMILY"/>
</dbReference>
<dbReference type="Pfam" id="PF00106">
    <property type="entry name" value="adh_short"/>
    <property type="match status" value="1"/>
</dbReference>
<dbReference type="InterPro" id="IPR020904">
    <property type="entry name" value="Sc_DH/Rdtase_CS"/>
</dbReference>
<protein>
    <submittedName>
        <fullName evidence="4">SDR family NAD(P)-dependent oxidoreductase</fullName>
    </submittedName>
</protein>
<comment type="caution">
    <text evidence="4">The sequence shown here is derived from an EMBL/GenBank/DDBJ whole genome shotgun (WGS) entry which is preliminary data.</text>
</comment>
<name>A0ABW3CZR8_9FLAO</name>
<dbReference type="InterPro" id="IPR002347">
    <property type="entry name" value="SDR_fam"/>
</dbReference>
<organism evidence="4 5">
    <name type="scientific">Sungkyunkwania multivorans</name>
    <dbReference type="NCBI Taxonomy" id="1173618"/>
    <lineage>
        <taxon>Bacteria</taxon>
        <taxon>Pseudomonadati</taxon>
        <taxon>Bacteroidota</taxon>
        <taxon>Flavobacteriia</taxon>
        <taxon>Flavobacteriales</taxon>
        <taxon>Flavobacteriaceae</taxon>
        <taxon>Sungkyunkwania</taxon>
    </lineage>
</organism>
<keyword evidence="5" id="KW-1185">Reference proteome</keyword>
<sequence>MSKTAFITGATSGIGEATAKLLANNGFNIIICGRRQDRLDALQKELSKTTNVHTCSFDVRDKDAVFQAVDHLPENFKKIDILINNAGNAHGLDPIQKGSLLDWDAMLDINVKGLLYVSKAIIPQMVERNEGHIINIGSIAGKEVYPNGNVYCASKYAVDAINQGMRIDLNAHGIRVGAINPGLVETEFSEVRFKGDKKRADTVYKGYKALQAEDIAKIIHFVVSMPTHVNIADLTVYPTAQATAGILNKDL</sequence>
<dbReference type="EMBL" id="JBHTJH010000017">
    <property type="protein sequence ID" value="MFD0863286.1"/>
    <property type="molecule type" value="Genomic_DNA"/>
</dbReference>
<dbReference type="PROSITE" id="PS00061">
    <property type="entry name" value="ADH_SHORT"/>
    <property type="match status" value="1"/>
</dbReference>
<proteinExistence type="inferred from homology"/>
<dbReference type="PANTHER" id="PTHR42901">
    <property type="entry name" value="ALCOHOL DEHYDROGENASE"/>
    <property type="match status" value="1"/>
</dbReference>
<gene>
    <name evidence="4" type="ORF">ACFQ1M_13820</name>
</gene>
<evidence type="ECO:0000256" key="3">
    <source>
        <dbReference type="RuleBase" id="RU000363"/>
    </source>
</evidence>
<evidence type="ECO:0000256" key="2">
    <source>
        <dbReference type="ARBA" id="ARBA00023002"/>
    </source>
</evidence>
<dbReference type="InterPro" id="IPR036291">
    <property type="entry name" value="NAD(P)-bd_dom_sf"/>
</dbReference>